<name>A0A7R9FLB2_9NEOP</name>
<gene>
    <name evidence="2" type="ORF">TTEB3V08_LOCUS2974</name>
</gene>
<organism evidence="2">
    <name type="scientific">Timema tahoe</name>
    <dbReference type="NCBI Taxonomy" id="61484"/>
    <lineage>
        <taxon>Eukaryota</taxon>
        <taxon>Metazoa</taxon>
        <taxon>Ecdysozoa</taxon>
        <taxon>Arthropoda</taxon>
        <taxon>Hexapoda</taxon>
        <taxon>Insecta</taxon>
        <taxon>Pterygota</taxon>
        <taxon>Neoptera</taxon>
        <taxon>Polyneoptera</taxon>
        <taxon>Phasmatodea</taxon>
        <taxon>Timematodea</taxon>
        <taxon>Timematoidea</taxon>
        <taxon>Timematidae</taxon>
        <taxon>Timema</taxon>
    </lineage>
</organism>
<reference evidence="2" key="1">
    <citation type="submission" date="2020-11" db="EMBL/GenBank/DDBJ databases">
        <authorList>
            <person name="Tran Van P."/>
        </authorList>
    </citation>
    <scope>NUCLEOTIDE SEQUENCE</scope>
</reference>
<feature type="region of interest" description="Disordered" evidence="1">
    <location>
        <begin position="35"/>
        <end position="115"/>
    </location>
</feature>
<sequence length="183" mass="20255">MVPPGLRSGGPYNSPKFEDRAVLDAIEMLLQDANGGLSTRSDSDTLYEDTNSGSYPYKVEDVSIDSPELTPTSLQPPPSDAEGEGLLDLDEEAEMDVTGSRPESRRQSPSATYQQGASSVISNKFACMAEAKKDLAILQMQLLKREYKIREAHMIEIHELDVKIKRAQLENLLDKKKVDVARL</sequence>
<feature type="compositionally biased region" description="Acidic residues" evidence="1">
    <location>
        <begin position="81"/>
        <end position="95"/>
    </location>
</feature>
<evidence type="ECO:0000313" key="2">
    <source>
        <dbReference type="EMBL" id="CAD7454883.1"/>
    </source>
</evidence>
<proteinExistence type="predicted"/>
<protein>
    <submittedName>
        <fullName evidence="2">Uncharacterized protein</fullName>
    </submittedName>
</protein>
<dbReference type="EMBL" id="OE000742">
    <property type="protein sequence ID" value="CAD7454883.1"/>
    <property type="molecule type" value="Genomic_DNA"/>
</dbReference>
<dbReference type="AlphaFoldDB" id="A0A7R9FLB2"/>
<evidence type="ECO:0000256" key="1">
    <source>
        <dbReference type="SAM" id="MobiDB-lite"/>
    </source>
</evidence>
<accession>A0A7R9FLB2</accession>